<name>A0ABW2UWN4_9BACI</name>
<dbReference type="EMBL" id="JBHTGR010000013">
    <property type="protein sequence ID" value="MFC7747070.1"/>
    <property type="molecule type" value="Genomic_DNA"/>
</dbReference>
<reference evidence="2" key="1">
    <citation type="journal article" date="2019" name="Int. J. Syst. Evol. Microbiol.">
        <title>The Global Catalogue of Microorganisms (GCM) 10K type strain sequencing project: providing services to taxonomists for standard genome sequencing and annotation.</title>
        <authorList>
            <consortium name="The Broad Institute Genomics Platform"/>
            <consortium name="The Broad Institute Genome Sequencing Center for Infectious Disease"/>
            <person name="Wu L."/>
            <person name="Ma J."/>
        </authorList>
    </citation>
    <scope>NUCLEOTIDE SEQUENCE [LARGE SCALE GENOMIC DNA]</scope>
    <source>
        <strain evidence="2">JCM 30234</strain>
    </source>
</reference>
<protein>
    <recommendedName>
        <fullName evidence="3">Thioredoxin</fullName>
    </recommendedName>
</protein>
<gene>
    <name evidence="1" type="ORF">ACFQU8_07450</name>
</gene>
<evidence type="ECO:0000313" key="2">
    <source>
        <dbReference type="Proteomes" id="UP001596620"/>
    </source>
</evidence>
<dbReference type="Proteomes" id="UP001596620">
    <property type="component" value="Unassembled WGS sequence"/>
</dbReference>
<accession>A0ABW2UWN4</accession>
<evidence type="ECO:0008006" key="3">
    <source>
        <dbReference type="Google" id="ProtNLM"/>
    </source>
</evidence>
<comment type="caution">
    <text evidence="1">The sequence shown here is derived from an EMBL/GenBank/DDBJ whole genome shotgun (WGS) entry which is preliminary data.</text>
</comment>
<dbReference type="RefSeq" id="WP_382358589.1">
    <property type="nucleotide sequence ID" value="NZ_JBHTGR010000013.1"/>
</dbReference>
<dbReference type="Gene3D" id="3.40.30.10">
    <property type="entry name" value="Glutaredoxin"/>
    <property type="match status" value="1"/>
</dbReference>
<evidence type="ECO:0000313" key="1">
    <source>
        <dbReference type="EMBL" id="MFC7747070.1"/>
    </source>
</evidence>
<dbReference type="SUPFAM" id="SSF52833">
    <property type="entry name" value="Thioredoxin-like"/>
    <property type="match status" value="1"/>
</dbReference>
<dbReference type="InterPro" id="IPR036249">
    <property type="entry name" value="Thioredoxin-like_sf"/>
</dbReference>
<organism evidence="1 2">
    <name type="scientific">Lentibacillus kimchii</name>
    <dbReference type="NCBI Taxonomy" id="1542911"/>
    <lineage>
        <taxon>Bacteria</taxon>
        <taxon>Bacillati</taxon>
        <taxon>Bacillota</taxon>
        <taxon>Bacilli</taxon>
        <taxon>Bacillales</taxon>
        <taxon>Bacillaceae</taxon>
        <taxon>Lentibacillus</taxon>
    </lineage>
</organism>
<sequence length="51" mass="6053">MFEFDNNTIEKIEYTPTLIHYENGEEETRLVGQQSEDDIRDFFKQNIPEAG</sequence>
<keyword evidence="2" id="KW-1185">Reference proteome</keyword>
<proteinExistence type="predicted"/>
<dbReference type="CDD" id="cd02947">
    <property type="entry name" value="TRX_family"/>
    <property type="match status" value="1"/>
</dbReference>